<dbReference type="AlphaFoldDB" id="A0A7S3XYD2"/>
<feature type="region of interest" description="Disordered" evidence="1">
    <location>
        <begin position="225"/>
        <end position="259"/>
    </location>
</feature>
<feature type="compositionally biased region" description="Low complexity" evidence="1">
    <location>
        <begin position="238"/>
        <end position="247"/>
    </location>
</feature>
<feature type="domain" description="CS" evidence="3">
    <location>
        <begin position="84"/>
        <end position="183"/>
    </location>
</feature>
<dbReference type="EMBL" id="HBIU01031061">
    <property type="protein sequence ID" value="CAE0635622.1"/>
    <property type="molecule type" value="Transcribed_RNA"/>
</dbReference>
<dbReference type="PANTHER" id="PTHR13164">
    <property type="entry name" value="CALICYLIN BINDING PROTEIN"/>
    <property type="match status" value="1"/>
</dbReference>
<dbReference type="InterPro" id="IPR007052">
    <property type="entry name" value="CS_dom"/>
</dbReference>
<feature type="compositionally biased region" description="Acidic residues" evidence="1">
    <location>
        <begin position="248"/>
        <end position="259"/>
    </location>
</feature>
<dbReference type="InterPro" id="IPR052289">
    <property type="entry name" value="Calcyclin-binding_UBL-bridge"/>
</dbReference>
<name>A0A7S3XYD2_HETAK</name>
<dbReference type="PROSITE" id="PS51203">
    <property type="entry name" value="CS"/>
    <property type="match status" value="1"/>
</dbReference>
<feature type="compositionally biased region" description="Basic and acidic residues" evidence="1">
    <location>
        <begin position="225"/>
        <end position="237"/>
    </location>
</feature>
<dbReference type="PROSITE" id="PS51048">
    <property type="entry name" value="SGS"/>
    <property type="match status" value="1"/>
</dbReference>
<accession>A0A7S3XYD2</accession>
<protein>
    <recommendedName>
        <fullName evidence="5">Calcyclin-binding protein</fullName>
    </recommendedName>
</protein>
<dbReference type="PANTHER" id="PTHR13164:SF3">
    <property type="entry name" value="CALCYCLIN-BINDING PROTEIN"/>
    <property type="match status" value="1"/>
</dbReference>
<organism evidence="4">
    <name type="scientific">Heterosigma akashiwo</name>
    <name type="common">Chromophytic alga</name>
    <name type="synonym">Heterosigma carterae</name>
    <dbReference type="NCBI Taxonomy" id="2829"/>
    <lineage>
        <taxon>Eukaryota</taxon>
        <taxon>Sar</taxon>
        <taxon>Stramenopiles</taxon>
        <taxon>Ochrophyta</taxon>
        <taxon>Raphidophyceae</taxon>
        <taxon>Chattonellales</taxon>
        <taxon>Chattonellaceae</taxon>
        <taxon>Heterosigma</taxon>
    </lineage>
</organism>
<evidence type="ECO:0008006" key="5">
    <source>
        <dbReference type="Google" id="ProtNLM"/>
    </source>
</evidence>
<feature type="compositionally biased region" description="Basic and acidic residues" evidence="1">
    <location>
        <begin position="25"/>
        <end position="34"/>
    </location>
</feature>
<dbReference type="SUPFAM" id="SSF49764">
    <property type="entry name" value="HSP20-like chaperones"/>
    <property type="match status" value="1"/>
</dbReference>
<dbReference type="InterPro" id="IPR007699">
    <property type="entry name" value="SGS_dom"/>
</dbReference>
<evidence type="ECO:0000259" key="2">
    <source>
        <dbReference type="PROSITE" id="PS51048"/>
    </source>
</evidence>
<dbReference type="InterPro" id="IPR008978">
    <property type="entry name" value="HSP20-like_chaperone"/>
</dbReference>
<evidence type="ECO:0000256" key="1">
    <source>
        <dbReference type="SAM" id="MobiDB-lite"/>
    </source>
</evidence>
<gene>
    <name evidence="4" type="ORF">HAKA00212_LOCUS14365</name>
</gene>
<evidence type="ECO:0000259" key="3">
    <source>
        <dbReference type="PROSITE" id="PS51203"/>
    </source>
</evidence>
<feature type="region of interest" description="Disordered" evidence="1">
    <location>
        <begin position="25"/>
        <end position="79"/>
    </location>
</feature>
<dbReference type="Gene3D" id="2.60.40.790">
    <property type="match status" value="1"/>
</dbReference>
<feature type="domain" description="SGS" evidence="2">
    <location>
        <begin position="164"/>
        <end position="259"/>
    </location>
</feature>
<dbReference type="GO" id="GO:0005634">
    <property type="term" value="C:nucleus"/>
    <property type="evidence" value="ECO:0007669"/>
    <property type="project" value="TreeGrafter"/>
</dbReference>
<reference evidence="4" key="1">
    <citation type="submission" date="2021-01" db="EMBL/GenBank/DDBJ databases">
        <authorList>
            <person name="Corre E."/>
            <person name="Pelletier E."/>
            <person name="Niang G."/>
            <person name="Scheremetjew M."/>
            <person name="Finn R."/>
            <person name="Kale V."/>
            <person name="Holt S."/>
            <person name="Cochrane G."/>
            <person name="Meng A."/>
            <person name="Brown T."/>
            <person name="Cohen L."/>
        </authorList>
    </citation>
    <scope>NUCLEOTIDE SEQUENCE</scope>
    <source>
        <strain evidence="4">CCMP3107</strain>
    </source>
</reference>
<evidence type="ECO:0000313" key="4">
    <source>
        <dbReference type="EMBL" id="CAE0635622.1"/>
    </source>
</evidence>
<sequence>MDPRSACTILEADIVELKTLITDKMRPSNRERLKGMVAQLESELATKRSSLPPEEDKPEAGAEDGAASPPAPPASSAQPKKVFTSIDSFSWDQGEYNTPWVTIYLFLDGVGAVKDNVTSNFTASSFDVTITDLNGKNYRLIKENLDKEIIPAESKHIVKANKIIIKLKKVKGEYSYDHWTGLTAKRAKTGGAAGATKEDPMGGLMSMMKDMYEDGDDNMKKVIGEAMEKSMRGEKSDPTSSFGGDSSFGEDDDDMMPKF</sequence>
<proteinExistence type="predicted"/>
<dbReference type="Pfam" id="PF04969">
    <property type="entry name" value="CS"/>
    <property type="match status" value="1"/>
</dbReference>